<comment type="caution">
    <text evidence="6">The sequence shown here is derived from an EMBL/GenBank/DDBJ whole genome shotgun (WGS) entry which is preliminary data.</text>
</comment>
<dbReference type="InterPro" id="IPR027417">
    <property type="entry name" value="P-loop_NTPase"/>
</dbReference>
<name>A0A0F9BT09_9ZZZZ</name>
<dbReference type="EMBL" id="LAZR01050376">
    <property type="protein sequence ID" value="KKK87496.1"/>
    <property type="molecule type" value="Genomic_DNA"/>
</dbReference>
<dbReference type="PANTHER" id="PTHR19211:SF14">
    <property type="entry name" value="ATP-BINDING CASSETTE SUB-FAMILY F MEMBER 1"/>
    <property type="match status" value="1"/>
</dbReference>
<feature type="domain" description="ABC transporter" evidence="5">
    <location>
        <begin position="178"/>
        <end position="391"/>
    </location>
</feature>
<evidence type="ECO:0000256" key="4">
    <source>
        <dbReference type="SAM" id="MobiDB-lite"/>
    </source>
</evidence>
<dbReference type="InterPro" id="IPR003593">
    <property type="entry name" value="AAA+_ATPase"/>
</dbReference>
<dbReference type="PROSITE" id="PS50893">
    <property type="entry name" value="ABC_TRANSPORTER_2"/>
    <property type="match status" value="1"/>
</dbReference>
<feature type="non-terminal residue" evidence="6">
    <location>
        <position position="422"/>
    </location>
</feature>
<keyword evidence="1" id="KW-0677">Repeat</keyword>
<gene>
    <name evidence="6" type="ORF">LCGC14_2752660</name>
</gene>
<proteinExistence type="predicted"/>
<dbReference type="PROSITE" id="PS00211">
    <property type="entry name" value="ABC_TRANSPORTER_1"/>
    <property type="match status" value="1"/>
</dbReference>
<evidence type="ECO:0000259" key="5">
    <source>
        <dbReference type="PROSITE" id="PS50893"/>
    </source>
</evidence>
<sequence length="422" mass="47214">FSPEDHNRPLVEFSGGQRCRAMLGQLLLSAPDVLLLDEPTGHLDLEAVEWLEKYLAGIPNAMVIVSHDRYFLDRTTGGTWEVAFGKLQDYRGNYSAYLKQRQHRFDDDMRIWRQQQEHIQKTEEFIRRFHAGVRGKEARGRRTRLERFLKDEAVDKPRRHRQIHFRLTPVRQSGDIVIKAHGLTAGYEPGRPIVALESLSLVRGQRVAVVGGNGTGKTTLLRTLLGELPPLTGSAELGGSVVAGYLPQTHDQLDPGMTVLEAVSRAGEATREQTRTLLGSFLFTEDEVFKPIGDLSGGQRSRVILATLAVQGANLLMLDEPTNHLDIPSQEVLQEALEAFEGTVVFVSHDRYLIDALATQIWAIDAGGVHRIEGKWDAYLQWRSDRAAGVATEAPPGGPVRARPARGKDRRKELQRLQRAHQ</sequence>
<feature type="region of interest" description="Disordered" evidence="4">
    <location>
        <begin position="388"/>
        <end position="422"/>
    </location>
</feature>
<dbReference type="CDD" id="cd03221">
    <property type="entry name" value="ABCF_EF-3"/>
    <property type="match status" value="1"/>
</dbReference>
<keyword evidence="2" id="KW-0547">Nucleotide-binding</keyword>
<dbReference type="FunFam" id="3.40.50.300:FF:000011">
    <property type="entry name" value="Putative ABC transporter ATP-binding component"/>
    <property type="match status" value="1"/>
</dbReference>
<dbReference type="GO" id="GO:0016887">
    <property type="term" value="F:ATP hydrolysis activity"/>
    <property type="evidence" value="ECO:0007669"/>
    <property type="project" value="InterPro"/>
</dbReference>
<evidence type="ECO:0000256" key="3">
    <source>
        <dbReference type="ARBA" id="ARBA00022840"/>
    </source>
</evidence>
<reference evidence="6" key="1">
    <citation type="journal article" date="2015" name="Nature">
        <title>Complex archaea that bridge the gap between prokaryotes and eukaryotes.</title>
        <authorList>
            <person name="Spang A."/>
            <person name="Saw J.H."/>
            <person name="Jorgensen S.L."/>
            <person name="Zaremba-Niedzwiedzka K."/>
            <person name="Martijn J."/>
            <person name="Lind A.E."/>
            <person name="van Eijk R."/>
            <person name="Schleper C."/>
            <person name="Guy L."/>
            <person name="Ettema T.J."/>
        </authorList>
    </citation>
    <scope>NUCLEOTIDE SEQUENCE</scope>
</reference>
<feature type="non-terminal residue" evidence="6">
    <location>
        <position position="1"/>
    </location>
</feature>
<dbReference type="Gene3D" id="3.40.50.300">
    <property type="entry name" value="P-loop containing nucleotide triphosphate hydrolases"/>
    <property type="match status" value="2"/>
</dbReference>
<evidence type="ECO:0000256" key="1">
    <source>
        <dbReference type="ARBA" id="ARBA00022737"/>
    </source>
</evidence>
<evidence type="ECO:0000313" key="6">
    <source>
        <dbReference type="EMBL" id="KKK87496.1"/>
    </source>
</evidence>
<dbReference type="InterPro" id="IPR017871">
    <property type="entry name" value="ABC_transporter-like_CS"/>
</dbReference>
<dbReference type="PANTHER" id="PTHR19211">
    <property type="entry name" value="ATP-BINDING TRANSPORT PROTEIN-RELATED"/>
    <property type="match status" value="1"/>
</dbReference>
<keyword evidence="3" id="KW-0067">ATP-binding</keyword>
<accession>A0A0F9BT09</accession>
<evidence type="ECO:0000256" key="2">
    <source>
        <dbReference type="ARBA" id="ARBA00022741"/>
    </source>
</evidence>
<dbReference type="GO" id="GO:0005524">
    <property type="term" value="F:ATP binding"/>
    <property type="evidence" value="ECO:0007669"/>
    <property type="project" value="UniProtKB-KW"/>
</dbReference>
<organism evidence="6">
    <name type="scientific">marine sediment metagenome</name>
    <dbReference type="NCBI Taxonomy" id="412755"/>
    <lineage>
        <taxon>unclassified sequences</taxon>
        <taxon>metagenomes</taxon>
        <taxon>ecological metagenomes</taxon>
    </lineage>
</organism>
<dbReference type="InterPro" id="IPR050611">
    <property type="entry name" value="ABCF"/>
</dbReference>
<feature type="compositionally biased region" description="Basic and acidic residues" evidence="4">
    <location>
        <begin position="406"/>
        <end position="416"/>
    </location>
</feature>
<dbReference type="AlphaFoldDB" id="A0A0F9BT09"/>
<protein>
    <recommendedName>
        <fullName evidence="5">ABC transporter domain-containing protein</fullName>
    </recommendedName>
</protein>
<dbReference type="Pfam" id="PF12848">
    <property type="entry name" value="ABC_tran_Xtn"/>
    <property type="match status" value="1"/>
</dbReference>
<dbReference type="SUPFAM" id="SSF52540">
    <property type="entry name" value="P-loop containing nucleoside triphosphate hydrolases"/>
    <property type="match status" value="2"/>
</dbReference>
<dbReference type="SMART" id="SM00382">
    <property type="entry name" value="AAA"/>
    <property type="match status" value="1"/>
</dbReference>
<dbReference type="InterPro" id="IPR003439">
    <property type="entry name" value="ABC_transporter-like_ATP-bd"/>
</dbReference>
<dbReference type="Pfam" id="PF00005">
    <property type="entry name" value="ABC_tran"/>
    <property type="match status" value="2"/>
</dbReference>
<dbReference type="InterPro" id="IPR032781">
    <property type="entry name" value="ABC_tran_Xtn"/>
</dbReference>